<evidence type="ECO:0000256" key="3">
    <source>
        <dbReference type="ARBA" id="ARBA00022692"/>
    </source>
</evidence>
<evidence type="ECO:0000256" key="5">
    <source>
        <dbReference type="ARBA" id="ARBA00023136"/>
    </source>
</evidence>
<dbReference type="Gene3D" id="1.20.81.30">
    <property type="entry name" value="Type II secretion system (T2SS), domain F"/>
    <property type="match status" value="1"/>
</dbReference>
<dbReference type="InterPro" id="IPR018076">
    <property type="entry name" value="T2SS_GspF_dom"/>
</dbReference>
<feature type="transmembrane region" description="Helical" evidence="6">
    <location>
        <begin position="6"/>
        <end position="25"/>
    </location>
</feature>
<evidence type="ECO:0000256" key="4">
    <source>
        <dbReference type="ARBA" id="ARBA00022989"/>
    </source>
</evidence>
<keyword evidence="5 6" id="KW-0472">Membrane</keyword>
<feature type="transmembrane region" description="Helical" evidence="6">
    <location>
        <begin position="279"/>
        <end position="299"/>
    </location>
</feature>
<gene>
    <name evidence="8" type="ORF">ACFQDM_07685</name>
</gene>
<feature type="transmembrane region" description="Helical" evidence="6">
    <location>
        <begin position="311"/>
        <end position="330"/>
    </location>
</feature>
<sequence length="338" mass="36744">MDTNTLLIAGLAFVVIACIGFLLVGGDKNEAASKRAKQIAASTRSQGKANDPMAARRRQTQDLLKNLREGEAEKKKSLVPKDIGARLEQAGMTISPSMFWIFSALTGMGLAAFGFIMAPSSVTSTFLGESARILIAAGFGIAGFLGLPRWILGMMTKVRHQKITNQFADALDIIVRGVKSGLPLNECLRIIAVESPEPLRSEFKQITDGISMGQSIPQALQKFYYRVPLQEVNFFNIVLGIQATTGGNLSEALGNLSTVIRSRKMLREKIKALSSEAKASAMIIGALPIAVMVLVYITTPDYMMELFLKPTGHLILLIGGLLMGLGIFIMRRMINFDF</sequence>
<organism evidence="8 9">
    <name type="scientific">Ponticaulis profundi</name>
    <dbReference type="NCBI Taxonomy" id="2665222"/>
    <lineage>
        <taxon>Bacteria</taxon>
        <taxon>Pseudomonadati</taxon>
        <taxon>Pseudomonadota</taxon>
        <taxon>Alphaproteobacteria</taxon>
        <taxon>Hyphomonadales</taxon>
        <taxon>Hyphomonadaceae</taxon>
        <taxon>Ponticaulis</taxon>
    </lineage>
</organism>
<evidence type="ECO:0000313" key="9">
    <source>
        <dbReference type="Proteomes" id="UP001596303"/>
    </source>
</evidence>
<dbReference type="InterPro" id="IPR042094">
    <property type="entry name" value="T2SS_GspF_sf"/>
</dbReference>
<dbReference type="RefSeq" id="WP_377377617.1">
    <property type="nucleotide sequence ID" value="NZ_JBHSSW010000009.1"/>
</dbReference>
<reference evidence="9" key="1">
    <citation type="journal article" date="2019" name="Int. J. Syst. Evol. Microbiol.">
        <title>The Global Catalogue of Microorganisms (GCM) 10K type strain sequencing project: providing services to taxonomists for standard genome sequencing and annotation.</title>
        <authorList>
            <consortium name="The Broad Institute Genomics Platform"/>
            <consortium name="The Broad Institute Genome Sequencing Center for Infectious Disease"/>
            <person name="Wu L."/>
            <person name="Ma J."/>
        </authorList>
    </citation>
    <scope>NUCLEOTIDE SEQUENCE [LARGE SCALE GENOMIC DNA]</scope>
    <source>
        <strain evidence="9">CGMCC-1.15741</strain>
    </source>
</reference>
<accession>A0ABW1S8W4</accession>
<comment type="caution">
    <text evidence="8">The sequence shown here is derived from an EMBL/GenBank/DDBJ whole genome shotgun (WGS) entry which is preliminary data.</text>
</comment>
<keyword evidence="3 6" id="KW-0812">Transmembrane</keyword>
<feature type="transmembrane region" description="Helical" evidence="6">
    <location>
        <begin position="99"/>
        <end position="118"/>
    </location>
</feature>
<dbReference type="EMBL" id="JBHSSW010000009">
    <property type="protein sequence ID" value="MFC6197953.1"/>
    <property type="molecule type" value="Genomic_DNA"/>
</dbReference>
<evidence type="ECO:0000256" key="2">
    <source>
        <dbReference type="ARBA" id="ARBA00022475"/>
    </source>
</evidence>
<comment type="subcellular location">
    <subcellularLocation>
        <location evidence="1">Cell membrane</location>
        <topology evidence="1">Multi-pass membrane protein</topology>
    </subcellularLocation>
</comment>
<protein>
    <submittedName>
        <fullName evidence="8">Type II secretion system F family protein</fullName>
    </submittedName>
</protein>
<dbReference type="Proteomes" id="UP001596303">
    <property type="component" value="Unassembled WGS sequence"/>
</dbReference>
<proteinExistence type="predicted"/>
<evidence type="ECO:0000313" key="8">
    <source>
        <dbReference type="EMBL" id="MFC6197953.1"/>
    </source>
</evidence>
<dbReference type="PANTHER" id="PTHR35007:SF1">
    <property type="entry name" value="PILUS ASSEMBLY PROTEIN"/>
    <property type="match status" value="1"/>
</dbReference>
<keyword evidence="2" id="KW-1003">Cell membrane</keyword>
<keyword evidence="4 6" id="KW-1133">Transmembrane helix</keyword>
<name>A0ABW1S8W4_9PROT</name>
<dbReference type="Pfam" id="PF00482">
    <property type="entry name" value="T2SSF"/>
    <property type="match status" value="1"/>
</dbReference>
<evidence type="ECO:0000256" key="1">
    <source>
        <dbReference type="ARBA" id="ARBA00004651"/>
    </source>
</evidence>
<evidence type="ECO:0000256" key="6">
    <source>
        <dbReference type="SAM" id="Phobius"/>
    </source>
</evidence>
<evidence type="ECO:0000259" key="7">
    <source>
        <dbReference type="Pfam" id="PF00482"/>
    </source>
</evidence>
<keyword evidence="9" id="KW-1185">Reference proteome</keyword>
<feature type="domain" description="Type II secretion system protein GspF" evidence="7">
    <location>
        <begin position="171"/>
        <end position="296"/>
    </location>
</feature>
<dbReference type="PANTHER" id="PTHR35007">
    <property type="entry name" value="INTEGRAL MEMBRANE PROTEIN-RELATED"/>
    <property type="match status" value="1"/>
</dbReference>
<feature type="transmembrane region" description="Helical" evidence="6">
    <location>
        <begin position="130"/>
        <end position="152"/>
    </location>
</feature>